<dbReference type="CDD" id="cd17546">
    <property type="entry name" value="REC_hyHK_CKI1_RcsC-like"/>
    <property type="match status" value="1"/>
</dbReference>
<dbReference type="PROSITE" id="PS50109">
    <property type="entry name" value="HIS_KIN"/>
    <property type="match status" value="1"/>
</dbReference>
<dbReference type="PANTHER" id="PTHR43047:SF64">
    <property type="entry name" value="HISTIDINE KINASE CONTAINING CHEY-HOMOLOGOUS RECEIVER DOMAIN AND PAS DOMAIN-RELATED"/>
    <property type="match status" value="1"/>
</dbReference>
<keyword evidence="7" id="KW-0418">Kinase</keyword>
<evidence type="ECO:0000256" key="4">
    <source>
        <dbReference type="ARBA" id="ARBA00022553"/>
    </source>
</evidence>
<evidence type="ECO:0000313" key="17">
    <source>
        <dbReference type="Proteomes" id="UP000030661"/>
    </source>
</evidence>
<sequence length="719" mass="80543">MTQNDAAGPAFPTPSQTILVVDDTRANLRLLVDLLMKEGYRVLPATNGAMGLAAAQNQHPDLILLDVMMPDLSGFEVCEHLKADERTRSIPVIFISALNESLDKVKAFEIGAVDYIPKPIESQEVLARIRIHLALHEARQRLYRQNIELQQAKEAAEAANTAKSQFLANMSHELRTPLNGILGYAQILKSDPSLNPKQIEGVEIIERSGRHLLTLINDILDLAKVEAGKIELTLKDFHLSNFIREVVDIMRIRADQKRLEFRVELANDLPDYVHGDEQRIRQILLNLLGNAVKFTDQGRVILRVKKIADCRLKSENTSVVNLQFSIQDTGVGIAPEDLPRMFAPFQQVGEAARRMQGTGLGLAISHNLVELMGGTIAVSSEFGVGSTFVCDLPLRCVLPEADVSSGRRKKIGIKIWRGRPGTVPKVLIVEDLRENRMVLRDLLSPLGFEILEAESGRDGLRRALTGQPDLVITDLRMPEMDGFELIRQIKRSPALQHIPVIATSASIFDVDRQQSAKVGGCAFLPKPIDAELLFTQLQHVLDIEWNYETTGETTQVLARSLPLCLPAVATLETLLSLAYMGDILALRKQFQILADSHERFASFVAHFQPWLKQYQLKEIAHGLEEYLNQSREAEQKGKIHELSEQERHEHALIAERLAALPAEVLQRLTYATTTADILRITRIIEEIRPYDAVIAERLAALAHEYEYENILKLIQAKDC</sequence>
<evidence type="ECO:0000256" key="7">
    <source>
        <dbReference type="ARBA" id="ARBA00022777"/>
    </source>
</evidence>
<dbReference type="CDD" id="cd16922">
    <property type="entry name" value="HATPase_EvgS-ArcB-TorS-like"/>
    <property type="match status" value="1"/>
</dbReference>
<evidence type="ECO:0000256" key="5">
    <source>
        <dbReference type="ARBA" id="ARBA00022679"/>
    </source>
</evidence>
<keyword evidence="10" id="KW-0472">Membrane</keyword>
<dbReference type="HOGENOM" id="CLU_000445_114_15_0"/>
<protein>
    <recommendedName>
        <fullName evidence="3">histidine kinase</fullName>
        <ecNumber evidence="3">2.7.13.3</ecNumber>
    </recommendedName>
</protein>
<keyword evidence="8" id="KW-0067">ATP-binding</keyword>
<dbReference type="AlphaFoldDB" id="A0A0S6WB23"/>
<dbReference type="InterPro" id="IPR036097">
    <property type="entry name" value="HisK_dim/P_sf"/>
</dbReference>
<dbReference type="SUPFAM" id="SSF52172">
    <property type="entry name" value="CheY-like"/>
    <property type="match status" value="2"/>
</dbReference>
<comment type="subcellular location">
    <subcellularLocation>
        <location evidence="2">Membrane</location>
    </subcellularLocation>
</comment>
<organism evidence="16 17">
    <name type="scientific">Vecturithrix granuli</name>
    <dbReference type="NCBI Taxonomy" id="1499967"/>
    <lineage>
        <taxon>Bacteria</taxon>
        <taxon>Candidatus Moduliflexota</taxon>
        <taxon>Candidatus Vecturitrichia</taxon>
        <taxon>Candidatus Vecturitrichales</taxon>
        <taxon>Candidatus Vecturitrichaceae</taxon>
        <taxon>Candidatus Vecturithrix</taxon>
    </lineage>
</organism>
<dbReference type="eggNOG" id="COG3437">
    <property type="taxonomic scope" value="Bacteria"/>
</dbReference>
<evidence type="ECO:0000256" key="10">
    <source>
        <dbReference type="ARBA" id="ARBA00023136"/>
    </source>
</evidence>
<dbReference type="SMART" id="SM00388">
    <property type="entry name" value="HisKA"/>
    <property type="match status" value="1"/>
</dbReference>
<evidence type="ECO:0000256" key="8">
    <source>
        <dbReference type="ARBA" id="ARBA00022840"/>
    </source>
</evidence>
<feature type="coiled-coil region" evidence="13">
    <location>
        <begin position="135"/>
        <end position="169"/>
    </location>
</feature>
<dbReference type="InterPro" id="IPR004358">
    <property type="entry name" value="Sig_transdc_His_kin-like_C"/>
</dbReference>
<dbReference type="SUPFAM" id="SSF47384">
    <property type="entry name" value="Homodimeric domain of signal transducing histidine kinase"/>
    <property type="match status" value="1"/>
</dbReference>
<dbReference type="Pfam" id="PF00072">
    <property type="entry name" value="Response_reg"/>
    <property type="match status" value="2"/>
</dbReference>
<evidence type="ECO:0000256" key="2">
    <source>
        <dbReference type="ARBA" id="ARBA00004370"/>
    </source>
</evidence>
<dbReference type="PANTHER" id="PTHR43047">
    <property type="entry name" value="TWO-COMPONENT HISTIDINE PROTEIN KINASE"/>
    <property type="match status" value="1"/>
</dbReference>
<dbReference type="Pfam" id="PF00512">
    <property type="entry name" value="HisKA"/>
    <property type="match status" value="1"/>
</dbReference>
<dbReference type="CDD" id="cd00082">
    <property type="entry name" value="HisKA"/>
    <property type="match status" value="1"/>
</dbReference>
<dbReference type="GO" id="GO:0009927">
    <property type="term" value="F:histidine phosphotransfer kinase activity"/>
    <property type="evidence" value="ECO:0007669"/>
    <property type="project" value="TreeGrafter"/>
</dbReference>
<feature type="domain" description="Histidine kinase" evidence="14">
    <location>
        <begin position="169"/>
        <end position="396"/>
    </location>
</feature>
<keyword evidence="9" id="KW-0902">Two-component regulatory system</keyword>
<feature type="modified residue" description="4-aspartylphosphate" evidence="12">
    <location>
        <position position="66"/>
    </location>
</feature>
<evidence type="ECO:0000256" key="11">
    <source>
        <dbReference type="ARBA" id="ARBA00023306"/>
    </source>
</evidence>
<evidence type="ECO:0000256" key="13">
    <source>
        <dbReference type="SAM" id="Coils"/>
    </source>
</evidence>
<keyword evidence="13" id="KW-0175">Coiled coil</keyword>
<dbReference type="InterPro" id="IPR036890">
    <property type="entry name" value="HATPase_C_sf"/>
</dbReference>
<evidence type="ECO:0000256" key="3">
    <source>
        <dbReference type="ARBA" id="ARBA00012438"/>
    </source>
</evidence>
<dbReference type="STRING" id="1499967.U27_01925"/>
<accession>A0A0S6WB23</accession>
<dbReference type="Proteomes" id="UP000030661">
    <property type="component" value="Unassembled WGS sequence"/>
</dbReference>
<dbReference type="InterPro" id="IPR001789">
    <property type="entry name" value="Sig_transdc_resp-reg_receiver"/>
</dbReference>
<keyword evidence="11" id="KW-0131">Cell cycle</keyword>
<evidence type="ECO:0000256" key="6">
    <source>
        <dbReference type="ARBA" id="ARBA00022741"/>
    </source>
</evidence>
<dbReference type="InterPro" id="IPR005467">
    <property type="entry name" value="His_kinase_dom"/>
</dbReference>
<dbReference type="Pfam" id="PF02518">
    <property type="entry name" value="HATPase_c"/>
    <property type="match status" value="1"/>
</dbReference>
<dbReference type="SMART" id="SM00448">
    <property type="entry name" value="REC"/>
    <property type="match status" value="2"/>
</dbReference>
<feature type="domain" description="Response regulatory" evidence="15">
    <location>
        <begin position="17"/>
        <end position="133"/>
    </location>
</feature>
<dbReference type="Gene3D" id="1.10.287.130">
    <property type="match status" value="1"/>
</dbReference>
<name>A0A0S6WB23_VECG1</name>
<dbReference type="FunFam" id="3.30.565.10:FF:000010">
    <property type="entry name" value="Sensor histidine kinase RcsC"/>
    <property type="match status" value="1"/>
</dbReference>
<dbReference type="InterPro" id="IPR003594">
    <property type="entry name" value="HATPase_dom"/>
</dbReference>
<keyword evidence="17" id="KW-1185">Reference proteome</keyword>
<gene>
    <name evidence="16" type="ORF">U27_01925</name>
</gene>
<dbReference type="EC" id="2.7.13.3" evidence="3"/>
<evidence type="ECO:0000313" key="16">
    <source>
        <dbReference type="EMBL" id="GAK55094.1"/>
    </source>
</evidence>
<evidence type="ECO:0000256" key="1">
    <source>
        <dbReference type="ARBA" id="ARBA00000085"/>
    </source>
</evidence>
<dbReference type="Gene3D" id="3.40.50.2300">
    <property type="match status" value="2"/>
</dbReference>
<dbReference type="Gene3D" id="3.30.565.10">
    <property type="entry name" value="Histidine kinase-like ATPase, C-terminal domain"/>
    <property type="match status" value="1"/>
</dbReference>
<evidence type="ECO:0000259" key="14">
    <source>
        <dbReference type="PROSITE" id="PS50109"/>
    </source>
</evidence>
<dbReference type="SMART" id="SM00387">
    <property type="entry name" value="HATPase_c"/>
    <property type="match status" value="1"/>
</dbReference>
<dbReference type="SUPFAM" id="SSF55874">
    <property type="entry name" value="ATPase domain of HSP90 chaperone/DNA topoisomerase II/histidine kinase"/>
    <property type="match status" value="1"/>
</dbReference>
<dbReference type="GO" id="GO:0005524">
    <property type="term" value="F:ATP binding"/>
    <property type="evidence" value="ECO:0007669"/>
    <property type="project" value="UniProtKB-KW"/>
</dbReference>
<dbReference type="GO" id="GO:0005886">
    <property type="term" value="C:plasma membrane"/>
    <property type="evidence" value="ECO:0007669"/>
    <property type="project" value="TreeGrafter"/>
</dbReference>
<keyword evidence="6" id="KW-0547">Nucleotide-binding</keyword>
<keyword evidence="4 12" id="KW-0597">Phosphoprotein</keyword>
<evidence type="ECO:0000259" key="15">
    <source>
        <dbReference type="PROSITE" id="PS50110"/>
    </source>
</evidence>
<dbReference type="GO" id="GO:0000155">
    <property type="term" value="F:phosphorelay sensor kinase activity"/>
    <property type="evidence" value="ECO:0007669"/>
    <property type="project" value="InterPro"/>
</dbReference>
<evidence type="ECO:0000256" key="9">
    <source>
        <dbReference type="ARBA" id="ARBA00023012"/>
    </source>
</evidence>
<dbReference type="InterPro" id="IPR003661">
    <property type="entry name" value="HisK_dim/P_dom"/>
</dbReference>
<dbReference type="CDD" id="cd19920">
    <property type="entry name" value="REC_PA4781-like"/>
    <property type="match status" value="1"/>
</dbReference>
<keyword evidence="5" id="KW-0808">Transferase</keyword>
<dbReference type="InterPro" id="IPR011006">
    <property type="entry name" value="CheY-like_superfamily"/>
</dbReference>
<proteinExistence type="predicted"/>
<dbReference type="FunFam" id="1.10.287.130:FF:000038">
    <property type="entry name" value="Sensory transduction histidine kinase"/>
    <property type="match status" value="1"/>
</dbReference>
<reference evidence="16 17" key="1">
    <citation type="journal article" date="2015" name="PeerJ">
        <title>First genomic representation of candidate bacterial phylum KSB3 points to enhanced environmental sensing as a trigger of wastewater bulking.</title>
        <authorList>
            <person name="Sekiguchi Y."/>
            <person name="Ohashi A."/>
            <person name="Parks D.H."/>
            <person name="Yamauchi T."/>
            <person name="Tyson G.W."/>
            <person name="Hugenholtz P."/>
        </authorList>
    </citation>
    <scope>NUCLEOTIDE SEQUENCE [LARGE SCALE GENOMIC DNA]</scope>
</reference>
<feature type="domain" description="Response regulatory" evidence="15">
    <location>
        <begin position="425"/>
        <end position="541"/>
    </location>
</feature>
<dbReference type="eggNOG" id="COG2205">
    <property type="taxonomic scope" value="Bacteria"/>
</dbReference>
<evidence type="ECO:0000256" key="12">
    <source>
        <dbReference type="PROSITE-ProRule" id="PRU00169"/>
    </source>
</evidence>
<comment type="catalytic activity">
    <reaction evidence="1">
        <text>ATP + protein L-histidine = ADP + protein N-phospho-L-histidine.</text>
        <dbReference type="EC" id="2.7.13.3"/>
    </reaction>
</comment>
<dbReference type="PROSITE" id="PS50110">
    <property type="entry name" value="RESPONSE_REGULATORY"/>
    <property type="match status" value="2"/>
</dbReference>
<feature type="modified residue" description="4-aspartylphosphate" evidence="12">
    <location>
        <position position="474"/>
    </location>
</feature>
<dbReference type="EMBL" id="DF820463">
    <property type="protein sequence ID" value="GAK55094.1"/>
    <property type="molecule type" value="Genomic_DNA"/>
</dbReference>
<dbReference type="PRINTS" id="PR00344">
    <property type="entry name" value="BCTRLSENSOR"/>
</dbReference>